<protein>
    <submittedName>
        <fullName evidence="1">Uncharacterized protein</fullName>
    </submittedName>
</protein>
<dbReference type="SUPFAM" id="SSF57938">
    <property type="entry name" value="DnaJ/Hsp40 cysteine-rich domain"/>
    <property type="match status" value="1"/>
</dbReference>
<accession>A0A242K476</accession>
<dbReference type="InterPro" id="IPR036410">
    <property type="entry name" value="HSP_DnaJ_Cys-rich_dom_sf"/>
</dbReference>
<name>A0A242K476_9ENTE</name>
<reference evidence="2" key="2">
    <citation type="submission" date="2017-05" db="EMBL/GenBank/DDBJ databases">
        <authorList>
            <consortium name="The Broad Institute Genomics Platform"/>
            <consortium name="The Broad Institute Genomic Center for Infectious Diseases"/>
            <person name="Earl A."/>
            <person name="Manson A."/>
            <person name="Schwartman J."/>
            <person name="Gilmore M."/>
            <person name="Abouelleil A."/>
            <person name="Cao P."/>
            <person name="Chapman S."/>
            <person name="Cusick C."/>
            <person name="Shea T."/>
            <person name="Young S."/>
            <person name="Neafsey D."/>
            <person name="Nusbaum C."/>
            <person name="Birren B."/>
        </authorList>
    </citation>
    <scope>NUCLEOTIDE SEQUENCE</scope>
    <source>
        <strain evidence="2">9E7_DIV0242</strain>
    </source>
</reference>
<organism evidence="1">
    <name type="scientific">Candidatus Enterococcus clewellii</name>
    <dbReference type="NCBI Taxonomy" id="1834193"/>
    <lineage>
        <taxon>Bacteria</taxon>
        <taxon>Bacillati</taxon>
        <taxon>Bacillota</taxon>
        <taxon>Bacilli</taxon>
        <taxon>Lactobacillales</taxon>
        <taxon>Enterococcaceae</taxon>
        <taxon>Enterococcus</taxon>
    </lineage>
</organism>
<keyword evidence="3" id="KW-1185">Reference proteome</keyword>
<evidence type="ECO:0000313" key="2">
    <source>
        <dbReference type="EMBL" id="WYJ90187.1"/>
    </source>
</evidence>
<gene>
    <name evidence="2" type="ORF">A5888_001915</name>
    <name evidence="1" type="ORF">A5888_002900</name>
</gene>
<dbReference type="EMBL" id="CP147247">
    <property type="protein sequence ID" value="WYJ90187.1"/>
    <property type="molecule type" value="Genomic_DNA"/>
</dbReference>
<dbReference type="Gene3D" id="6.20.20.10">
    <property type="match status" value="1"/>
</dbReference>
<dbReference type="EMBL" id="NGMM01000005">
    <property type="protein sequence ID" value="OTP13422.1"/>
    <property type="molecule type" value="Genomic_DNA"/>
</dbReference>
<dbReference type="Proteomes" id="UP000195141">
    <property type="component" value="Chromosome"/>
</dbReference>
<dbReference type="AlphaFoldDB" id="A0A242K476"/>
<evidence type="ECO:0000313" key="1">
    <source>
        <dbReference type="EMBL" id="OTP13422.1"/>
    </source>
</evidence>
<evidence type="ECO:0000313" key="3">
    <source>
        <dbReference type="Proteomes" id="UP000195141"/>
    </source>
</evidence>
<sequence length="95" mass="11108">MIVKAHEIKKLINEWGGYKTLDSIFEYYGKPYKCPNCQGSGFYMKEVVIPNDDPSWFYPPAVRHEKTECPLCNGHGWTEKEYKPKMVQSGWEAEE</sequence>
<proteinExistence type="predicted"/>
<reference evidence="2" key="3">
    <citation type="submission" date="2024-03" db="EMBL/GenBank/DDBJ databases">
        <title>The Genome Sequence of Enterococcus sp. DIV0242b.</title>
        <authorList>
            <consortium name="The Broad Institute Genomics Platform"/>
            <consortium name="The Broad Institute Microbial Omics Core"/>
            <consortium name="The Broad Institute Genomic Center for Infectious Diseases"/>
            <person name="Earl A."/>
            <person name="Manson A."/>
            <person name="Gilmore M."/>
            <person name="Schwartman J."/>
            <person name="Shea T."/>
            <person name="Abouelleil A."/>
            <person name="Cao P."/>
            <person name="Chapman S."/>
            <person name="Cusick C."/>
            <person name="Young S."/>
            <person name="Neafsey D."/>
            <person name="Nusbaum C."/>
            <person name="Birren B."/>
        </authorList>
    </citation>
    <scope>NUCLEOTIDE SEQUENCE</scope>
    <source>
        <strain evidence="2">9E7_DIV0242</strain>
    </source>
</reference>
<reference evidence="1" key="1">
    <citation type="submission" date="2017-05" db="EMBL/GenBank/DDBJ databases">
        <title>The Genome Sequence of Enterococcus sp. 9E7_DIV0242.</title>
        <authorList>
            <consortium name="The Broad Institute Genomics Platform"/>
            <consortium name="The Broad Institute Genomic Center for Infectious Diseases"/>
            <person name="Earl A."/>
            <person name="Manson A."/>
            <person name="Schwartman J."/>
            <person name="Gilmore M."/>
            <person name="Abouelleil A."/>
            <person name="Cao P."/>
            <person name="Chapman S."/>
            <person name="Cusick C."/>
            <person name="Shea T."/>
            <person name="Young S."/>
            <person name="Neafsey D."/>
            <person name="Nusbaum C."/>
            <person name="Birren B."/>
        </authorList>
    </citation>
    <scope>NUCLEOTIDE SEQUENCE [LARGE SCALE GENOMIC DNA]</scope>
    <source>
        <strain evidence="1">9E7_DIV0242</strain>
    </source>
</reference>